<evidence type="ECO:0000313" key="1">
    <source>
        <dbReference type="EMBL" id="MFD2968659.1"/>
    </source>
</evidence>
<sequence>MSNTENRNTMAQSSFGDLEKTIIINNLMSTPFEQRDQHWRKEFLDNIAGANLKLGNPEVIMSNDNFPYFQLETISAGENFQAIVIQHQLDTILEQGFGVAINPQAGRPDWVFSYGDLLNLKANNEFYTDHSVFSNPKEYQSIGKDEDILVGQPSEAILPAVLRQHLREFLQHSGVKNPKVMLIARNYTDEEKASQDLVFNMIPAQFAHEKDFEQIMSSIRWFLPKHYSFFGVDEMSIENGFMPL</sequence>
<name>A0ABW6BJF8_9SPHI</name>
<comment type="caution">
    <text evidence="1">The sequence shown here is derived from an EMBL/GenBank/DDBJ whole genome shotgun (WGS) entry which is preliminary data.</text>
</comment>
<proteinExistence type="predicted"/>
<organism evidence="1 2">
    <name type="scientific">Sphingobacterium bambusae</name>
    <dbReference type="NCBI Taxonomy" id="662858"/>
    <lineage>
        <taxon>Bacteria</taxon>
        <taxon>Pseudomonadati</taxon>
        <taxon>Bacteroidota</taxon>
        <taxon>Sphingobacteriia</taxon>
        <taxon>Sphingobacteriales</taxon>
        <taxon>Sphingobacteriaceae</taxon>
        <taxon>Sphingobacterium</taxon>
    </lineage>
</organism>
<keyword evidence="2" id="KW-1185">Reference proteome</keyword>
<dbReference type="EMBL" id="JBHUPB010000009">
    <property type="protein sequence ID" value="MFD2968659.1"/>
    <property type="molecule type" value="Genomic_DNA"/>
</dbReference>
<reference evidence="2" key="1">
    <citation type="journal article" date="2019" name="Int. J. Syst. Evol. Microbiol.">
        <title>The Global Catalogue of Microorganisms (GCM) 10K type strain sequencing project: providing services to taxonomists for standard genome sequencing and annotation.</title>
        <authorList>
            <consortium name="The Broad Institute Genomics Platform"/>
            <consortium name="The Broad Institute Genome Sequencing Center for Infectious Disease"/>
            <person name="Wu L."/>
            <person name="Ma J."/>
        </authorList>
    </citation>
    <scope>NUCLEOTIDE SEQUENCE [LARGE SCALE GENOMIC DNA]</scope>
    <source>
        <strain evidence="2">KCTC 22814</strain>
    </source>
</reference>
<dbReference type="RefSeq" id="WP_320185323.1">
    <property type="nucleotide sequence ID" value="NZ_CP138332.1"/>
</dbReference>
<accession>A0ABW6BJF8</accession>
<gene>
    <name evidence="1" type="ORF">ACFS7Y_14760</name>
</gene>
<evidence type="ECO:0000313" key="2">
    <source>
        <dbReference type="Proteomes" id="UP001597525"/>
    </source>
</evidence>
<protein>
    <submittedName>
        <fullName evidence="1">Uncharacterized protein</fullName>
    </submittedName>
</protein>
<dbReference type="Proteomes" id="UP001597525">
    <property type="component" value="Unassembled WGS sequence"/>
</dbReference>